<dbReference type="RefSeq" id="WP_166537423.1">
    <property type="nucleotide sequence ID" value="NZ_JAABLM010000012.1"/>
</dbReference>
<reference evidence="2" key="1">
    <citation type="submission" date="2020-01" db="EMBL/GenBank/DDBJ databases">
        <title>Sphingomonas sp. strain CSW-10.</title>
        <authorList>
            <person name="Chen W.-M."/>
        </authorList>
    </citation>
    <scope>NUCLEOTIDE SEQUENCE [LARGE SCALE GENOMIC DNA]</scope>
    <source>
        <strain evidence="2">NST-5</strain>
    </source>
</reference>
<accession>A0ABW9Z9N4</accession>
<sequence>MNEDAREKKLKAIVDWSQQNVEVRAVLLTSSLANLDAPVDQFSDLDIELILENNTDYISDNMWIHNFGRPIAKLEEDESCFNGEYAMKMVLYNDYVKVDFKLYSKANFLKEISKTELCEDWDIGYKILIDKDGLTVGMTQPTYQVSIIKQPDADEFEKLLNDFWWDTTYVAKCLARSDIFYAKFMLENNIRTEYLKPLIEWYIASDHNWKITTNKHGRLFEQYLPSKMWQRILQTFSGHDTNQNWDAMFAMADLVNEMGTYLSAKLNYKYPTQLEADIRKYLIDVCKKGTN</sequence>
<keyword evidence="2" id="KW-1185">Reference proteome</keyword>
<evidence type="ECO:0000313" key="2">
    <source>
        <dbReference type="Proteomes" id="UP000798602"/>
    </source>
</evidence>
<protein>
    <submittedName>
        <fullName evidence="1">AadS family aminoglycoside 6-adenylyltransferase</fullName>
    </submittedName>
</protein>
<comment type="caution">
    <text evidence="1">The sequence shown here is derived from an EMBL/GenBank/DDBJ whole genome shotgun (WGS) entry which is preliminary data.</text>
</comment>
<dbReference type="Proteomes" id="UP000798602">
    <property type="component" value="Unassembled WGS sequence"/>
</dbReference>
<dbReference type="Gene3D" id="1.20.120.330">
    <property type="entry name" value="Nucleotidyltransferases domain 2"/>
    <property type="match status" value="1"/>
</dbReference>
<gene>
    <name evidence="1" type="primary">aadS</name>
    <name evidence="1" type="ORF">GV828_10325</name>
</gene>
<proteinExistence type="predicted"/>
<dbReference type="Gene3D" id="3.30.460.10">
    <property type="entry name" value="Beta Polymerase, domain 2"/>
    <property type="match status" value="1"/>
</dbReference>
<dbReference type="SUPFAM" id="SSF81301">
    <property type="entry name" value="Nucleotidyltransferase"/>
    <property type="match status" value="1"/>
</dbReference>
<dbReference type="EMBL" id="JAABLM010000012">
    <property type="protein sequence ID" value="NBL65597.1"/>
    <property type="molecule type" value="Genomic_DNA"/>
</dbReference>
<evidence type="ECO:0000313" key="1">
    <source>
        <dbReference type="EMBL" id="NBL65597.1"/>
    </source>
</evidence>
<name>A0ABW9Z9N4_9FLAO</name>
<dbReference type="InterPro" id="IPR043519">
    <property type="entry name" value="NT_sf"/>
</dbReference>
<dbReference type="Pfam" id="PF04439">
    <property type="entry name" value="Adenyl_transf"/>
    <property type="match status" value="1"/>
</dbReference>
<organism evidence="1 2">
    <name type="scientific">Flavobacterium ichthyis</name>
    <dbReference type="NCBI Taxonomy" id="2698827"/>
    <lineage>
        <taxon>Bacteria</taxon>
        <taxon>Pseudomonadati</taxon>
        <taxon>Bacteroidota</taxon>
        <taxon>Flavobacteriia</taxon>
        <taxon>Flavobacteriales</taxon>
        <taxon>Flavobacteriaceae</taxon>
        <taxon>Flavobacterium</taxon>
    </lineage>
</organism>
<dbReference type="NCBIfam" id="NF033387">
    <property type="entry name" value="ANT_6_aadS"/>
    <property type="match status" value="1"/>
</dbReference>
<dbReference type="InterPro" id="IPR007530">
    <property type="entry name" value="Aminoglycoside_adenylylTfrase"/>
</dbReference>
<dbReference type="SUPFAM" id="SSF81631">
    <property type="entry name" value="PAP/OAS1 substrate-binding domain"/>
    <property type="match status" value="1"/>
</dbReference>